<evidence type="ECO:0000313" key="3">
    <source>
        <dbReference type="Proteomes" id="UP000312102"/>
    </source>
</evidence>
<keyword evidence="3" id="KW-1185">Reference proteome</keyword>
<keyword evidence="1" id="KW-1133">Transmembrane helix</keyword>
<organism evidence="2 3">
    <name type="scientific">Candidatus Methylopumilus rimovensis</name>
    <dbReference type="NCBI Taxonomy" id="2588535"/>
    <lineage>
        <taxon>Bacteria</taxon>
        <taxon>Pseudomonadati</taxon>
        <taxon>Pseudomonadota</taxon>
        <taxon>Betaproteobacteria</taxon>
        <taxon>Nitrosomonadales</taxon>
        <taxon>Methylophilaceae</taxon>
        <taxon>Candidatus Methylopumilus</taxon>
    </lineage>
</organism>
<feature type="transmembrane region" description="Helical" evidence="1">
    <location>
        <begin position="116"/>
        <end position="133"/>
    </location>
</feature>
<name>A0AAE6FST7_9PROT</name>
<dbReference type="Proteomes" id="UP000312102">
    <property type="component" value="Chromosome"/>
</dbReference>
<evidence type="ECO:0000256" key="1">
    <source>
        <dbReference type="SAM" id="Phobius"/>
    </source>
</evidence>
<feature type="transmembrane region" description="Helical" evidence="1">
    <location>
        <begin position="79"/>
        <end position="100"/>
    </location>
</feature>
<sequence>MKSTMICYECGHHIKRDLAKFCDHCGSSLEMKLKKTSTQKEVVIKMEDEIDQAANLFLLWNSAIAAAFVFYIIHVMTDGYLYLFLLVLFMLVVSWILLLTKLHDLASRYRQSKKQFILMNFGLPIIGTFYSFIKLTQK</sequence>
<dbReference type="SUPFAM" id="SSF144206">
    <property type="entry name" value="NOB1 zinc finger-like"/>
    <property type="match status" value="1"/>
</dbReference>
<proteinExistence type="predicted"/>
<dbReference type="EMBL" id="CP040986">
    <property type="protein sequence ID" value="QDD13329.1"/>
    <property type="molecule type" value="Genomic_DNA"/>
</dbReference>
<gene>
    <name evidence="2" type="ORF">FIT61_02485</name>
</gene>
<dbReference type="RefSeq" id="WP_139883002.1">
    <property type="nucleotide sequence ID" value="NZ_CP040986.1"/>
</dbReference>
<accession>A0AAE6FST7</accession>
<keyword evidence="1" id="KW-0812">Transmembrane</keyword>
<feature type="transmembrane region" description="Helical" evidence="1">
    <location>
        <begin position="53"/>
        <end position="73"/>
    </location>
</feature>
<evidence type="ECO:0000313" key="2">
    <source>
        <dbReference type="EMBL" id="QDD13329.1"/>
    </source>
</evidence>
<protein>
    <submittedName>
        <fullName evidence="2">Zinc ribbon domain-containing protein</fullName>
    </submittedName>
</protein>
<dbReference type="AlphaFoldDB" id="A0AAE6FST7"/>
<dbReference type="KEGG" id="mrk:FIT61_02485"/>
<reference evidence="2 3" key="1">
    <citation type="journal article" date="2019" name="ISME J.">
        <title>Evolution in action: habitat transition from sediment to the pelagial leads to genome streamlining in Methylophilaceae.</title>
        <authorList>
            <person name="Salcher M."/>
            <person name="Schaefle D."/>
            <person name="Kaspar M."/>
            <person name="Neuenschwander S.M."/>
            <person name="Ghai R."/>
        </authorList>
    </citation>
    <scope>NUCLEOTIDE SEQUENCE [LARGE SCALE GENOMIC DNA]</scope>
    <source>
        <strain evidence="2 3">MMS-RI-1</strain>
    </source>
</reference>
<dbReference type="InterPro" id="IPR036283">
    <property type="entry name" value="NOB1_Zf-like_sf"/>
</dbReference>
<keyword evidence="1" id="KW-0472">Membrane</keyword>